<dbReference type="Proteomes" id="UP000027734">
    <property type="component" value="Unassembled WGS sequence"/>
</dbReference>
<dbReference type="STRING" id="1300350.Z948_1417"/>
<name>A0A073IJH0_9RHOB</name>
<dbReference type="AlphaFoldDB" id="A0A073IJH0"/>
<evidence type="ECO:0000313" key="2">
    <source>
        <dbReference type="Proteomes" id="UP000027734"/>
    </source>
</evidence>
<dbReference type="eggNOG" id="ENOG5032T89">
    <property type="taxonomic scope" value="Bacteria"/>
</dbReference>
<gene>
    <name evidence="1" type="ORF">DSW25_00635</name>
</gene>
<proteinExistence type="predicted"/>
<organism evidence="1 2">
    <name type="scientific">Sulfitobacter donghicola DSW-25 = KCTC 12864 = JCM 14565</name>
    <dbReference type="NCBI Taxonomy" id="1300350"/>
    <lineage>
        <taxon>Bacteria</taxon>
        <taxon>Pseudomonadati</taxon>
        <taxon>Pseudomonadota</taxon>
        <taxon>Alphaproteobacteria</taxon>
        <taxon>Rhodobacterales</taxon>
        <taxon>Roseobacteraceae</taxon>
        <taxon>Sulfitobacter</taxon>
    </lineage>
</organism>
<dbReference type="InterPro" id="IPR036641">
    <property type="entry name" value="HPT_dom_sf"/>
</dbReference>
<dbReference type="EMBL" id="JAMC01000001">
    <property type="protein sequence ID" value="KEJ90458.1"/>
    <property type="molecule type" value="Genomic_DNA"/>
</dbReference>
<reference evidence="1 2" key="1">
    <citation type="submission" date="2014-01" db="EMBL/GenBank/DDBJ databases">
        <title>Sulfitobacter donghicola JCM 14565 Genome Sequencing.</title>
        <authorList>
            <person name="Lai Q."/>
            <person name="Hong Z."/>
        </authorList>
    </citation>
    <scope>NUCLEOTIDE SEQUENCE [LARGE SCALE GENOMIC DNA]</scope>
    <source>
        <strain evidence="1 2">JCM 14565</strain>
    </source>
</reference>
<dbReference type="GO" id="GO:0000160">
    <property type="term" value="P:phosphorelay signal transduction system"/>
    <property type="evidence" value="ECO:0007669"/>
    <property type="project" value="InterPro"/>
</dbReference>
<dbReference type="SUPFAM" id="SSF47226">
    <property type="entry name" value="Histidine-containing phosphotransfer domain, HPT domain"/>
    <property type="match status" value="1"/>
</dbReference>
<dbReference type="RefSeq" id="WP_025058828.1">
    <property type="nucleotide sequence ID" value="NZ_JAMC01000001.1"/>
</dbReference>
<dbReference type="OrthoDB" id="7873775at2"/>
<comment type="caution">
    <text evidence="1">The sequence shown here is derived from an EMBL/GenBank/DDBJ whole genome shotgun (WGS) entry which is preliminary data.</text>
</comment>
<dbReference type="Gene3D" id="1.20.120.160">
    <property type="entry name" value="HPT domain"/>
    <property type="match status" value="1"/>
</dbReference>
<accession>A0A073IJH0</accession>
<evidence type="ECO:0000313" key="1">
    <source>
        <dbReference type="EMBL" id="KEJ90458.1"/>
    </source>
</evidence>
<protein>
    <submittedName>
        <fullName evidence="1">Uncharacterized protein</fullName>
    </submittedName>
</protein>
<sequence>MNEVIKIRLSEQVQLDQGRLGLLYTQLGDAGAESVVCRAMEELAVRLSQCETLWRNNNQTQLRKHARSLIAISDQIGMDKLAQISSDVTHAIDAQDDVAIAATLSRLLRIGEKSLAAIWIMDDLSL</sequence>
<keyword evidence="2" id="KW-1185">Reference proteome</keyword>